<evidence type="ECO:0000259" key="8">
    <source>
        <dbReference type="PROSITE" id="PS50968"/>
    </source>
</evidence>
<feature type="compositionally biased region" description="Basic and acidic residues" evidence="7">
    <location>
        <begin position="79"/>
        <end position="93"/>
    </location>
</feature>
<dbReference type="EC" id="2.3.1.-" evidence="6"/>
<keyword evidence="10" id="KW-0670">Pyruvate</keyword>
<feature type="domain" description="Lipoyl-binding" evidence="8">
    <location>
        <begin position="1"/>
        <end position="76"/>
    </location>
</feature>
<dbReference type="OrthoDB" id="9805770at2"/>
<dbReference type="InterPro" id="IPR001078">
    <property type="entry name" value="2-oxoacid_DH_actylTfrase"/>
</dbReference>
<dbReference type="GO" id="GO:0005737">
    <property type="term" value="C:cytoplasm"/>
    <property type="evidence" value="ECO:0007669"/>
    <property type="project" value="TreeGrafter"/>
</dbReference>
<evidence type="ECO:0000256" key="2">
    <source>
        <dbReference type="ARBA" id="ARBA00007317"/>
    </source>
</evidence>
<dbReference type="RefSeq" id="WP_053946599.1">
    <property type="nucleotide sequence ID" value="NZ_CP012622.1"/>
</dbReference>
<dbReference type="InterPro" id="IPR011053">
    <property type="entry name" value="Single_hybrid_motif"/>
</dbReference>
<dbReference type="PROSITE" id="PS00189">
    <property type="entry name" value="LIPOYL"/>
    <property type="match status" value="1"/>
</dbReference>
<dbReference type="STRING" id="362837.SCANT_v1c09510"/>
<dbReference type="CDD" id="cd06849">
    <property type="entry name" value="lipoyl_domain"/>
    <property type="match status" value="1"/>
</dbReference>
<dbReference type="AlphaFoldDB" id="A0A0M4KFF4"/>
<dbReference type="InterPro" id="IPR004167">
    <property type="entry name" value="PSBD"/>
</dbReference>
<comment type="cofactor">
    <cofactor evidence="1 6">
        <name>(R)-lipoate</name>
        <dbReference type="ChEBI" id="CHEBI:83088"/>
    </cofactor>
</comment>
<dbReference type="Gene3D" id="2.40.50.100">
    <property type="match status" value="1"/>
</dbReference>
<evidence type="ECO:0000259" key="9">
    <source>
        <dbReference type="PROSITE" id="PS51826"/>
    </source>
</evidence>
<organism evidence="10 11">
    <name type="scientific">Spiroplasma cantharicola</name>
    <dbReference type="NCBI Taxonomy" id="362837"/>
    <lineage>
        <taxon>Bacteria</taxon>
        <taxon>Bacillati</taxon>
        <taxon>Mycoplasmatota</taxon>
        <taxon>Mollicutes</taxon>
        <taxon>Entomoplasmatales</taxon>
        <taxon>Spiroplasmataceae</taxon>
        <taxon>Spiroplasma</taxon>
    </lineage>
</organism>
<keyword evidence="3 6" id="KW-0808">Transferase</keyword>
<evidence type="ECO:0000256" key="4">
    <source>
        <dbReference type="ARBA" id="ARBA00022823"/>
    </source>
</evidence>
<dbReference type="InterPro" id="IPR023213">
    <property type="entry name" value="CAT-like_dom_sf"/>
</dbReference>
<proteinExistence type="inferred from homology"/>
<dbReference type="PROSITE" id="PS51826">
    <property type="entry name" value="PSBD"/>
    <property type="match status" value="1"/>
</dbReference>
<name>A0A0M4KFF4_9MOLU</name>
<reference evidence="10 11" key="1">
    <citation type="journal article" date="2015" name="Genome Announc.">
        <title>Complete Genome Sequence of Spiroplasma cantharicola CC-1T (DSM 21588), a Bacterium Isolated from Soldier Beetle (Cantharis carolinus).</title>
        <authorList>
            <person name="Lo W.S."/>
            <person name="Liu P.Y."/>
            <person name="Kuo C.H."/>
        </authorList>
    </citation>
    <scope>NUCLEOTIDE SEQUENCE [LARGE SCALE GENOMIC DNA]</scope>
    <source>
        <strain evidence="10 11">CC-1</strain>
    </source>
</reference>
<gene>
    <name evidence="10" type="primary">pdhC</name>
    <name evidence="10" type="ORF">SCANT_v1c09510</name>
</gene>
<dbReference type="InterPro" id="IPR003016">
    <property type="entry name" value="2-oxoA_DH_lipoyl-BS"/>
</dbReference>
<protein>
    <recommendedName>
        <fullName evidence="6">Dihydrolipoamide acetyltransferase component of pyruvate dehydrogenase complex</fullName>
        <ecNumber evidence="6">2.3.1.-</ecNumber>
    </recommendedName>
</protein>
<dbReference type="SUPFAM" id="SSF52777">
    <property type="entry name" value="CoA-dependent acyltransferases"/>
    <property type="match status" value="1"/>
</dbReference>
<feature type="region of interest" description="Disordered" evidence="7">
    <location>
        <begin position="79"/>
        <end position="101"/>
    </location>
</feature>
<accession>A0A0M4KFF4</accession>
<evidence type="ECO:0000313" key="10">
    <source>
        <dbReference type="EMBL" id="ALD66857.1"/>
    </source>
</evidence>
<dbReference type="PANTHER" id="PTHR43178:SF5">
    <property type="entry name" value="LIPOAMIDE ACYLTRANSFERASE COMPONENT OF BRANCHED-CHAIN ALPHA-KETO ACID DEHYDROGENASE COMPLEX, MITOCHONDRIAL"/>
    <property type="match status" value="1"/>
</dbReference>
<dbReference type="EMBL" id="CP012622">
    <property type="protein sequence ID" value="ALD66857.1"/>
    <property type="molecule type" value="Genomic_DNA"/>
</dbReference>
<dbReference type="Pfam" id="PF02817">
    <property type="entry name" value="E3_binding"/>
    <property type="match status" value="1"/>
</dbReference>
<dbReference type="Gene3D" id="3.30.559.10">
    <property type="entry name" value="Chloramphenicol acetyltransferase-like domain"/>
    <property type="match status" value="1"/>
</dbReference>
<dbReference type="GO" id="GO:0016407">
    <property type="term" value="F:acetyltransferase activity"/>
    <property type="evidence" value="ECO:0007669"/>
    <property type="project" value="TreeGrafter"/>
</dbReference>
<evidence type="ECO:0000256" key="5">
    <source>
        <dbReference type="ARBA" id="ARBA00023315"/>
    </source>
</evidence>
<evidence type="ECO:0000313" key="11">
    <source>
        <dbReference type="Proteomes" id="UP000063919"/>
    </source>
</evidence>
<dbReference type="InterPro" id="IPR036625">
    <property type="entry name" value="E3-bd_dom_sf"/>
</dbReference>
<dbReference type="InterPro" id="IPR050743">
    <property type="entry name" value="2-oxoacid_DH_E2_comp"/>
</dbReference>
<dbReference type="FunFam" id="3.30.559.10:FF:000007">
    <property type="entry name" value="Dihydrolipoamide acetyltransferase component of pyruvate dehydrogenase complex"/>
    <property type="match status" value="1"/>
</dbReference>
<dbReference type="Pfam" id="PF00364">
    <property type="entry name" value="Biotin_lipoyl"/>
    <property type="match status" value="1"/>
</dbReference>
<dbReference type="SUPFAM" id="SSF51230">
    <property type="entry name" value="Single hybrid motif"/>
    <property type="match status" value="1"/>
</dbReference>
<evidence type="ECO:0000256" key="6">
    <source>
        <dbReference type="RuleBase" id="RU003423"/>
    </source>
</evidence>
<evidence type="ECO:0000256" key="3">
    <source>
        <dbReference type="ARBA" id="ARBA00022679"/>
    </source>
</evidence>
<keyword evidence="4 6" id="KW-0450">Lipoyl</keyword>
<sequence length="444" mass="47179">MFKVKFADIGEGLTEGTVTEVLVKVGDQVKMGDALFNVETDKVTSDIYAPVDGKVATILIAANQEIKVGQVVVEIDDGKGDAPKEATKAKAEPAEENASVVGATPVSNEVISRKAREVAPKANIVSQASIIDNSNVDVKASPLARKVAAVMGVDLSKVSPSGPNNRILVSDVEGFAANPQMASPAIQSAGPGPKGAAIDYSNPLISVPEINEPLTFESKPWNPIRKATVKAMTTAHEKVAGFTGLRNLDVTELVNIRKQLKGHADSLRVKLTYLAFIIKASANALRDMPNLNVRIDEENKAIKFAQQINIGMACDTPDGLMVPVIRGADKLSVLQIAVKINDLAIKARNKKLSASEMSGATFTVTNFGAVGLDYATPIVNFPEAAILGVGTITRAPGVIKEEIEIRDYMPFSITADHKVIDGADAGRFLTRVAYYLQNPATLLV</sequence>
<dbReference type="Proteomes" id="UP000063919">
    <property type="component" value="Chromosome"/>
</dbReference>
<dbReference type="PATRIC" id="fig|362837.3.peg.967"/>
<dbReference type="GO" id="GO:0031405">
    <property type="term" value="F:lipoic acid binding"/>
    <property type="evidence" value="ECO:0007669"/>
    <property type="project" value="TreeGrafter"/>
</dbReference>
<evidence type="ECO:0000256" key="1">
    <source>
        <dbReference type="ARBA" id="ARBA00001938"/>
    </source>
</evidence>
<evidence type="ECO:0000256" key="7">
    <source>
        <dbReference type="SAM" id="MobiDB-lite"/>
    </source>
</evidence>
<dbReference type="PANTHER" id="PTHR43178">
    <property type="entry name" value="DIHYDROLIPOAMIDE ACETYLTRANSFERASE COMPONENT OF PYRUVATE DEHYDROGENASE COMPLEX"/>
    <property type="match status" value="1"/>
</dbReference>
<feature type="domain" description="Peripheral subunit-binding (PSBD)" evidence="9">
    <location>
        <begin position="139"/>
        <end position="176"/>
    </location>
</feature>
<dbReference type="InterPro" id="IPR000089">
    <property type="entry name" value="Biotin_lipoyl"/>
</dbReference>
<dbReference type="SUPFAM" id="SSF47005">
    <property type="entry name" value="Peripheral subunit-binding domain of 2-oxo acid dehydrogenase complex"/>
    <property type="match status" value="1"/>
</dbReference>
<keyword evidence="11" id="KW-1185">Reference proteome</keyword>
<dbReference type="PROSITE" id="PS50968">
    <property type="entry name" value="BIOTINYL_LIPOYL"/>
    <property type="match status" value="1"/>
</dbReference>
<dbReference type="Gene3D" id="4.10.320.10">
    <property type="entry name" value="E3-binding domain"/>
    <property type="match status" value="1"/>
</dbReference>
<comment type="similarity">
    <text evidence="2 6">Belongs to the 2-oxoacid dehydrogenase family.</text>
</comment>
<dbReference type="KEGG" id="scj:SCANT_v1c09510"/>
<keyword evidence="5 6" id="KW-0012">Acyltransferase</keyword>
<dbReference type="Pfam" id="PF00198">
    <property type="entry name" value="2-oxoacid_dh"/>
    <property type="match status" value="1"/>
</dbReference>